<dbReference type="InterPro" id="IPR008999">
    <property type="entry name" value="Actin-crosslinking"/>
</dbReference>
<dbReference type="SUPFAM" id="SSF117074">
    <property type="entry name" value="Hypothetical protein PA1324"/>
    <property type="match status" value="1"/>
</dbReference>
<evidence type="ECO:0000313" key="2">
    <source>
        <dbReference type="EMBL" id="MFD2561045.1"/>
    </source>
</evidence>
<dbReference type="Proteomes" id="UP001597319">
    <property type="component" value="Unassembled WGS sequence"/>
</dbReference>
<dbReference type="SUPFAM" id="SSF50405">
    <property type="entry name" value="Actin-crosslinking proteins"/>
    <property type="match status" value="1"/>
</dbReference>
<feature type="chain" id="PRO_5045537142" evidence="1">
    <location>
        <begin position="19"/>
        <end position="1267"/>
    </location>
</feature>
<name>A0ABW5L823_9FLAO</name>
<organism evidence="2 3">
    <name type="scientific">Aquimarina rubra</name>
    <dbReference type="NCBI Taxonomy" id="1920033"/>
    <lineage>
        <taxon>Bacteria</taxon>
        <taxon>Pseudomonadati</taxon>
        <taxon>Bacteroidota</taxon>
        <taxon>Flavobacteriia</taxon>
        <taxon>Flavobacteriales</taxon>
        <taxon>Flavobacteriaceae</taxon>
        <taxon>Aquimarina</taxon>
    </lineage>
</organism>
<comment type="caution">
    <text evidence="2">The sequence shown here is derived from an EMBL/GenBank/DDBJ whole genome shotgun (WGS) entry which is preliminary data.</text>
</comment>
<protein>
    <submittedName>
        <fullName evidence="2">Uncharacterized protein</fullName>
    </submittedName>
</protein>
<keyword evidence="1" id="KW-0732">Signal</keyword>
<dbReference type="EMBL" id="JBHULE010000001">
    <property type="protein sequence ID" value="MFD2561045.1"/>
    <property type="molecule type" value="Genomic_DNA"/>
</dbReference>
<evidence type="ECO:0000256" key="1">
    <source>
        <dbReference type="SAM" id="SignalP"/>
    </source>
</evidence>
<reference evidence="3" key="1">
    <citation type="journal article" date="2019" name="Int. J. Syst. Evol. Microbiol.">
        <title>The Global Catalogue of Microorganisms (GCM) 10K type strain sequencing project: providing services to taxonomists for standard genome sequencing and annotation.</title>
        <authorList>
            <consortium name="The Broad Institute Genomics Platform"/>
            <consortium name="The Broad Institute Genome Sequencing Center for Infectious Disease"/>
            <person name="Wu L."/>
            <person name="Ma J."/>
        </authorList>
    </citation>
    <scope>NUCLEOTIDE SEQUENCE [LARGE SCALE GENOMIC DNA]</scope>
    <source>
        <strain evidence="3">KCTC 52274</strain>
    </source>
</reference>
<dbReference type="InterPro" id="IPR010414">
    <property type="entry name" value="FRG1"/>
</dbReference>
<feature type="signal peptide" evidence="1">
    <location>
        <begin position="1"/>
        <end position="18"/>
    </location>
</feature>
<dbReference type="CDD" id="cd23342">
    <property type="entry name" value="beta-trefoil_FSCN_ZgPorA-like"/>
    <property type="match status" value="1"/>
</dbReference>
<sequence>MTSILLALLCFVSFTTQAGNEINSFESVDETYTNIPIGSTIALIANNGRYVSSENGKKPIIANRTRIGSWEKFIVVDAGNGKIALKGNNGKYISSENGKKPMHCNVNHLGTWQKFKVIQFGNGKIALKGHNGKYVSSENGKKPMICDRKKARSWEKFEVKVLNYNNCELNAGRIESTQRNCGGFTPQEFLGTAVTSGDHRNVKYQWQIKENRGGQWQNIAGANAQNYQPPYRESGSVWYRRAVKIEGCHDYYFSNVVDIHVIVLPQADVSVKNANCGKQDGAITFTFGDTNNRSHIEFSMDGGITYKTVPDDSSIFTFEDVASGSYDVWVRWGSDQCPVDLGVVTIEDQSITVDAGEDVEICEGEEVTLTASVEGNQTCNECVGYSILNTDNCNRNESYVMWLTDGNNPRWFSNVDLQWQEFADGTAKLSGTVYDHTLEQKTYEVDALFTGKTVNTPADSPKEHVCNDEDSTGWTYYTGLIGTVKSTDGSWSVNLSRRGPAFQMGNGANQTETEAGKFGACGWFDTTDQKYNVGDFNINFGDCIATDEDDLTYLWSTGETTESITVNEAGSYSVTVKNCNDCEATDSVEVTYTKELEDGGEIEETQVNCEAFDPEEFTGNDLEDETGLTVVYQWQVKREQGQSWEDIDGANEINYTAPRIESGSLWYRRGAKSEECGDYVYSNSVDLHVRVAPVAEVILTNADCTDPTGDIELTFEDVEERTHIEFSIDGGVTYTEVPDDSGSFSFNDLEVGDYNLWVRWGNEDCPVDLGTFTIEEVEVITVDAGADEFICEGEEITLSAAVTGEGECEDCVEYGIKDTDYCRGRHHQFVVYINDKGTRLWMRNVDLVWKEYADGTATLKGEVFEYNSTNTAFMVDATYSGFTSVPPVGSPKASSCQTEDPSGWVYYTELSGSVTQINGSLSYDISRRGEAFQLGNGANVFEYTPAVYGGSGWFNLEGNPTSFGDFNINLGDCIATESNGVEYLWSTGETTSSITVSPTEDTTYSVTVSNCADCTTTDEVNVFVNDATVNLGADINMCAEEAVELNAGIADSYLWSTGETTQYITVTPTQDTTYSVVVNQNGCEASDEIMVSVSNISVDAGDDKSMDQGDAEVSLTANTVGDVESYLWSTGATTASITVSPDVTTTYKVTVTKNGCIAEDSVTVNVSSDPCLSRVFEATAFPIPVSSSGLMNVDIAVNRAQPVTCEIYTMDGTSVGPAVSESLDEGCNTITIDMSAQANIQPMTNYLLMLKGDSSENTETIQFSTTN</sequence>
<accession>A0ABW5L823</accession>
<gene>
    <name evidence="2" type="ORF">ACFSR1_00085</name>
</gene>
<dbReference type="Gene3D" id="2.80.10.50">
    <property type="match status" value="1"/>
</dbReference>
<proteinExistence type="predicted"/>
<keyword evidence="3" id="KW-1185">Reference proteome</keyword>
<evidence type="ECO:0000313" key="3">
    <source>
        <dbReference type="Proteomes" id="UP001597319"/>
    </source>
</evidence>
<dbReference type="Pfam" id="PF06229">
    <property type="entry name" value="FRG1"/>
    <property type="match status" value="1"/>
</dbReference>